<dbReference type="AlphaFoldDB" id="A0A0A9A8Q8"/>
<protein>
    <submittedName>
        <fullName evidence="1">Uncharacterized protein</fullName>
    </submittedName>
</protein>
<proteinExistence type="predicted"/>
<reference evidence="1" key="1">
    <citation type="submission" date="2014-09" db="EMBL/GenBank/DDBJ databases">
        <authorList>
            <person name="Magalhaes I.L.F."/>
            <person name="Oliveira U."/>
            <person name="Santos F.R."/>
            <person name="Vidigal T.H.D.A."/>
            <person name="Brescovit A.D."/>
            <person name="Santos A.J."/>
        </authorList>
    </citation>
    <scope>NUCLEOTIDE SEQUENCE</scope>
    <source>
        <tissue evidence="1">Shoot tissue taken approximately 20 cm above the soil surface</tissue>
    </source>
</reference>
<organism evidence="1">
    <name type="scientific">Arundo donax</name>
    <name type="common">Giant reed</name>
    <name type="synonym">Donax arundinaceus</name>
    <dbReference type="NCBI Taxonomy" id="35708"/>
    <lineage>
        <taxon>Eukaryota</taxon>
        <taxon>Viridiplantae</taxon>
        <taxon>Streptophyta</taxon>
        <taxon>Embryophyta</taxon>
        <taxon>Tracheophyta</taxon>
        <taxon>Spermatophyta</taxon>
        <taxon>Magnoliopsida</taxon>
        <taxon>Liliopsida</taxon>
        <taxon>Poales</taxon>
        <taxon>Poaceae</taxon>
        <taxon>PACMAD clade</taxon>
        <taxon>Arundinoideae</taxon>
        <taxon>Arundineae</taxon>
        <taxon>Arundo</taxon>
    </lineage>
</organism>
<reference evidence="1" key="2">
    <citation type="journal article" date="2015" name="Data Brief">
        <title>Shoot transcriptome of the giant reed, Arundo donax.</title>
        <authorList>
            <person name="Barrero R.A."/>
            <person name="Guerrero F.D."/>
            <person name="Moolhuijzen P."/>
            <person name="Goolsby J.A."/>
            <person name="Tidwell J."/>
            <person name="Bellgard S.E."/>
            <person name="Bellgard M.I."/>
        </authorList>
    </citation>
    <scope>NUCLEOTIDE SEQUENCE</scope>
    <source>
        <tissue evidence="1">Shoot tissue taken approximately 20 cm above the soil surface</tissue>
    </source>
</reference>
<evidence type="ECO:0000313" key="1">
    <source>
        <dbReference type="EMBL" id="JAD43432.1"/>
    </source>
</evidence>
<dbReference type="EMBL" id="GBRH01254463">
    <property type="protein sequence ID" value="JAD43432.1"/>
    <property type="molecule type" value="Transcribed_RNA"/>
</dbReference>
<name>A0A0A9A8Q8_ARUDO</name>
<sequence>MPTMALRSYMFLVVSHSFSLVFLNGNFCPMICSEQLITAPADSFCSQLSLVFVFVIANVLQ</sequence>
<accession>A0A0A9A8Q8</accession>